<dbReference type="Gene3D" id="1.10.630.10">
    <property type="entry name" value="Cytochrome P450"/>
    <property type="match status" value="1"/>
</dbReference>
<dbReference type="InterPro" id="IPR017972">
    <property type="entry name" value="Cyt_P450_CS"/>
</dbReference>
<evidence type="ECO:0000256" key="7">
    <source>
        <dbReference type="ARBA" id="ARBA00023004"/>
    </source>
</evidence>
<keyword evidence="8 9" id="KW-0503">Monooxygenase</keyword>
<accession>A0ABR3F0C1</accession>
<evidence type="ECO:0000256" key="9">
    <source>
        <dbReference type="RuleBase" id="RU000461"/>
    </source>
</evidence>
<dbReference type="InterPro" id="IPR001128">
    <property type="entry name" value="Cyt_P450"/>
</dbReference>
<comment type="pathway">
    <text evidence="2">Secondary metabolite biosynthesis.</text>
</comment>
<comment type="caution">
    <text evidence="10">The sequence shown here is derived from an EMBL/GenBank/DDBJ whole genome shotgun (WGS) entry which is preliminary data.</text>
</comment>
<dbReference type="PANTHER" id="PTHR46300:SF5">
    <property type="entry name" value="CYTOCHROME P450"/>
    <property type="match status" value="1"/>
</dbReference>
<evidence type="ECO:0000256" key="8">
    <source>
        <dbReference type="ARBA" id="ARBA00023033"/>
    </source>
</evidence>
<dbReference type="Proteomes" id="UP001465976">
    <property type="component" value="Unassembled WGS sequence"/>
</dbReference>
<keyword evidence="4 9" id="KW-0349">Heme</keyword>
<name>A0ABR3F0C1_9AGAR</name>
<organism evidence="10 11">
    <name type="scientific">Marasmius crinis-equi</name>
    <dbReference type="NCBI Taxonomy" id="585013"/>
    <lineage>
        <taxon>Eukaryota</taxon>
        <taxon>Fungi</taxon>
        <taxon>Dikarya</taxon>
        <taxon>Basidiomycota</taxon>
        <taxon>Agaricomycotina</taxon>
        <taxon>Agaricomycetes</taxon>
        <taxon>Agaricomycetidae</taxon>
        <taxon>Agaricales</taxon>
        <taxon>Marasmiineae</taxon>
        <taxon>Marasmiaceae</taxon>
        <taxon>Marasmius</taxon>
    </lineage>
</organism>
<keyword evidence="7 9" id="KW-0408">Iron</keyword>
<comment type="similarity">
    <text evidence="3 9">Belongs to the cytochrome P450 family.</text>
</comment>
<keyword evidence="11" id="KW-1185">Reference proteome</keyword>
<evidence type="ECO:0000256" key="3">
    <source>
        <dbReference type="ARBA" id="ARBA00010617"/>
    </source>
</evidence>
<reference evidence="10 11" key="1">
    <citation type="submission" date="2024-02" db="EMBL/GenBank/DDBJ databases">
        <title>A draft genome for the cacao thread blight pathogen Marasmius crinis-equi.</title>
        <authorList>
            <person name="Cohen S.P."/>
            <person name="Baruah I.K."/>
            <person name="Amoako-Attah I."/>
            <person name="Bukari Y."/>
            <person name="Meinhardt L.W."/>
            <person name="Bailey B.A."/>
        </authorList>
    </citation>
    <scope>NUCLEOTIDE SEQUENCE [LARGE SCALE GENOMIC DNA]</scope>
    <source>
        <strain evidence="10 11">GH-76</strain>
    </source>
</reference>
<evidence type="ECO:0000313" key="11">
    <source>
        <dbReference type="Proteomes" id="UP001465976"/>
    </source>
</evidence>
<evidence type="ECO:0000256" key="1">
    <source>
        <dbReference type="ARBA" id="ARBA00001971"/>
    </source>
</evidence>
<dbReference type="InterPro" id="IPR002401">
    <property type="entry name" value="Cyt_P450_E_grp-I"/>
</dbReference>
<dbReference type="InterPro" id="IPR050364">
    <property type="entry name" value="Cytochrome_P450_fung"/>
</dbReference>
<evidence type="ECO:0000256" key="4">
    <source>
        <dbReference type="ARBA" id="ARBA00022617"/>
    </source>
</evidence>
<evidence type="ECO:0000256" key="5">
    <source>
        <dbReference type="ARBA" id="ARBA00022723"/>
    </source>
</evidence>
<evidence type="ECO:0000256" key="6">
    <source>
        <dbReference type="ARBA" id="ARBA00023002"/>
    </source>
</evidence>
<dbReference type="PROSITE" id="PS00086">
    <property type="entry name" value="CYTOCHROME_P450"/>
    <property type="match status" value="1"/>
</dbReference>
<comment type="cofactor">
    <cofactor evidence="1">
        <name>heme</name>
        <dbReference type="ChEBI" id="CHEBI:30413"/>
    </cofactor>
</comment>
<dbReference type="PANTHER" id="PTHR46300">
    <property type="entry name" value="P450, PUTATIVE (EUROFUNG)-RELATED-RELATED"/>
    <property type="match status" value="1"/>
</dbReference>
<dbReference type="PRINTS" id="PR00463">
    <property type="entry name" value="EP450I"/>
</dbReference>
<dbReference type="InterPro" id="IPR036396">
    <property type="entry name" value="Cyt_P450_sf"/>
</dbReference>
<protein>
    <recommendedName>
        <fullName evidence="12">Cytochrome P450</fullName>
    </recommendedName>
</protein>
<evidence type="ECO:0000313" key="10">
    <source>
        <dbReference type="EMBL" id="KAL0568633.1"/>
    </source>
</evidence>
<gene>
    <name evidence="10" type="ORF">V5O48_013352</name>
</gene>
<proteinExistence type="inferred from homology"/>
<keyword evidence="5 9" id="KW-0479">Metal-binding</keyword>
<sequence>MCGWGISMDLVFALLAASFTFGLVWFARKSTRKNPALPPGPPGEPLIGHLRVIPPVKQAETFHEWAKEYGESYVALAIHKPNLKLSSGDVIYLKVLGKEMIVLDTVEAAQEILEVRGAIYSCRPRFTVFELQGWVPSLTFLKYGKQFLKHRRMLQQYFGRKEILSFDHIIQEEARLLVGNLSNASPGDHLDYVHRFTLSNIMRAAFGHPVRSDDDIFVKIGLGVSHALNHSGPPGNTPVDFFPWLRHFPSWFPGTYYAYQALSQYKVIRELYDVSFEFVRTGLKNKTIERCFASEKIEHLGDSEDVEEIEDIKGAVGTIFAAGEDTTFASLCSLLMALIHHPECQQRAYDEIISVVGHDRIPDLNDRQHLPYLECVVQELYRWHPVGPLGVPHRATKDDVYNGMFIPKGTMVISNIGGMSIDERVYFNPKAFDPTRYLPVPEGKGEPRFTAVWGFGRRICPGRYFADMVIWNAVACILSTLELLPAKGENRKMKLPEISFSEGLISQALPFDFEVRPRSEAAKALIVQFQA</sequence>
<dbReference type="EMBL" id="JBAHYK010001291">
    <property type="protein sequence ID" value="KAL0568633.1"/>
    <property type="molecule type" value="Genomic_DNA"/>
</dbReference>
<evidence type="ECO:0000256" key="2">
    <source>
        <dbReference type="ARBA" id="ARBA00005179"/>
    </source>
</evidence>
<dbReference type="SUPFAM" id="SSF48264">
    <property type="entry name" value="Cytochrome P450"/>
    <property type="match status" value="1"/>
</dbReference>
<dbReference type="Pfam" id="PF00067">
    <property type="entry name" value="p450"/>
    <property type="match status" value="1"/>
</dbReference>
<keyword evidence="6 9" id="KW-0560">Oxidoreductase</keyword>
<evidence type="ECO:0008006" key="12">
    <source>
        <dbReference type="Google" id="ProtNLM"/>
    </source>
</evidence>
<dbReference type="CDD" id="cd11065">
    <property type="entry name" value="CYP64-like"/>
    <property type="match status" value="1"/>
</dbReference>